<dbReference type="GO" id="GO:0015288">
    <property type="term" value="F:porin activity"/>
    <property type="evidence" value="ECO:0007669"/>
    <property type="project" value="InterPro"/>
</dbReference>
<accession>A0AAE3GUN3</accession>
<proteinExistence type="inferred from homology"/>
<dbReference type="InterPro" id="IPR007049">
    <property type="entry name" value="Carb-sel_porin_OprB"/>
</dbReference>
<sequence>MNNNRLTIIGRVSLLCLIAGSFSGKTNPALADIPNTLDKNQPEPLAKIEASTTEGAIANSNIYSATDTESISSTIVKLDQTDTNKYDTPVLPQTQQLDLETSKVKIEPDEQRNSNNSSLPSESNTLAQLIESNNLDSSGLEQVTSVSQLSDVRPSDWAYEALRNLVERYGCIAGYPDGTFRGNRAMTRYEFAAGLNACLQQIERLIGNNSPNTNPQDLTTLRRLVDEFQVELSTLGARVDKIEGRVSYLEEHQFSTTTKLEGEAIFSLVGATGGDPDTGDNANLILVDRVRLNLKTSFTGKDLLITGLQANNFGGDAFGAGSVQGTLFPGRDAFLSEGSTKLSFEPQFPRFTPQDLSTTNGSNNVQLYKLLYIFPSGIKNLTLFGGTSAEVSDAFPTIIPFASEGQGAISRFATLNPVLRVSGGTSQTGLASAAGFIWGISDKLDFRALYGSVNAAIPNQGANNVLGAGFFSGSSVAAAQLTIKPSKSFDIGLNYAHSYHDLNILGIGNSRYSSSPLFIPGQTQDLTGNLNLAGTLNTPIHVNSIGATLTWRVAPKIAFTGYGSYFFVDSAAGADASSNFSSWMVGLHFQDLLKEGNSAGLIFGQPLYRVSADGAAKLAEPDIDRATPYHLEAFYNFRVNDNISITPAAFVLFNPEGDANNDTTLVGAIRTTFTF</sequence>
<protein>
    <submittedName>
        <fullName evidence="4">Iron uptake porin</fullName>
    </submittedName>
</protein>
<dbReference type="Proteomes" id="UP001204953">
    <property type="component" value="Unassembled WGS sequence"/>
</dbReference>
<evidence type="ECO:0000313" key="5">
    <source>
        <dbReference type="Proteomes" id="UP001204953"/>
    </source>
</evidence>
<keyword evidence="5" id="KW-1185">Reference proteome</keyword>
<dbReference type="NCBIfam" id="NF033921">
    <property type="entry name" value="por_somb"/>
    <property type="match status" value="1"/>
</dbReference>
<dbReference type="EMBL" id="JAMZMM010000186">
    <property type="protein sequence ID" value="MCP2730296.1"/>
    <property type="molecule type" value="Genomic_DNA"/>
</dbReference>
<dbReference type="GO" id="GO:0016020">
    <property type="term" value="C:membrane"/>
    <property type="evidence" value="ECO:0007669"/>
    <property type="project" value="InterPro"/>
</dbReference>
<gene>
    <name evidence="4" type="ORF">NJ959_17835</name>
</gene>
<keyword evidence="2" id="KW-0732">Signal</keyword>
<evidence type="ECO:0000256" key="1">
    <source>
        <dbReference type="ARBA" id="ARBA00008769"/>
    </source>
</evidence>
<dbReference type="InterPro" id="IPR051465">
    <property type="entry name" value="Cell_Envelope_Struct_Comp"/>
</dbReference>
<feature type="domain" description="SLH" evidence="3">
    <location>
        <begin position="145"/>
        <end position="209"/>
    </location>
</feature>
<dbReference type="Gene3D" id="2.40.160.180">
    <property type="entry name" value="Carbohydrate-selective porin OprB"/>
    <property type="match status" value="1"/>
</dbReference>
<dbReference type="RefSeq" id="WP_254013059.1">
    <property type="nucleotide sequence ID" value="NZ_JAMZMM010000186.1"/>
</dbReference>
<dbReference type="Pfam" id="PF04966">
    <property type="entry name" value="OprB"/>
    <property type="match status" value="1"/>
</dbReference>
<dbReference type="PANTHER" id="PTHR43308:SF1">
    <property type="entry name" value="OUTER MEMBRANE PROTEIN ALPHA"/>
    <property type="match status" value="1"/>
</dbReference>
<evidence type="ECO:0000259" key="3">
    <source>
        <dbReference type="PROSITE" id="PS51272"/>
    </source>
</evidence>
<evidence type="ECO:0000313" key="4">
    <source>
        <dbReference type="EMBL" id="MCP2730296.1"/>
    </source>
</evidence>
<reference evidence="4" key="1">
    <citation type="submission" date="2022-06" db="EMBL/GenBank/DDBJ databases">
        <title>New cyanobacteria of genus Symplocastrum in benthos of Lake Baikal.</title>
        <authorList>
            <person name="Sorokovikova E."/>
            <person name="Tikhonova I."/>
            <person name="Krasnopeev A."/>
            <person name="Evseev P."/>
            <person name="Gladkikh A."/>
            <person name="Belykh O."/>
        </authorList>
    </citation>
    <scope>NUCLEOTIDE SEQUENCE</scope>
    <source>
        <strain evidence="4">BBK-W-15</strain>
    </source>
</reference>
<evidence type="ECO:0000256" key="2">
    <source>
        <dbReference type="RuleBase" id="RU363072"/>
    </source>
</evidence>
<feature type="chain" id="PRO_5041777033" evidence="2">
    <location>
        <begin position="32"/>
        <end position="675"/>
    </location>
</feature>
<dbReference type="InterPro" id="IPR038673">
    <property type="entry name" value="OprB_sf"/>
</dbReference>
<dbReference type="AlphaFoldDB" id="A0AAE3GUN3"/>
<organism evidence="4 5">
    <name type="scientific">Limnofasciculus baicalensis BBK-W-15</name>
    <dbReference type="NCBI Taxonomy" id="2699891"/>
    <lineage>
        <taxon>Bacteria</taxon>
        <taxon>Bacillati</taxon>
        <taxon>Cyanobacteriota</taxon>
        <taxon>Cyanophyceae</taxon>
        <taxon>Coleofasciculales</taxon>
        <taxon>Coleofasciculaceae</taxon>
        <taxon>Limnofasciculus</taxon>
        <taxon>Limnofasciculus baicalensis</taxon>
    </lineage>
</organism>
<dbReference type="PROSITE" id="PS51272">
    <property type="entry name" value="SLH"/>
    <property type="match status" value="1"/>
</dbReference>
<feature type="signal peptide" evidence="2">
    <location>
        <begin position="1"/>
        <end position="31"/>
    </location>
</feature>
<dbReference type="GO" id="GO:0008643">
    <property type="term" value="P:carbohydrate transport"/>
    <property type="evidence" value="ECO:0007669"/>
    <property type="project" value="InterPro"/>
</dbReference>
<dbReference type="PANTHER" id="PTHR43308">
    <property type="entry name" value="OUTER MEMBRANE PROTEIN ALPHA-RELATED"/>
    <property type="match status" value="1"/>
</dbReference>
<comment type="caution">
    <text evidence="4">The sequence shown here is derived from an EMBL/GenBank/DDBJ whole genome shotgun (WGS) entry which is preliminary data.</text>
</comment>
<comment type="similarity">
    <text evidence="1 2">Belongs to the OprB family.</text>
</comment>
<dbReference type="InterPro" id="IPR047684">
    <property type="entry name" value="Por_som-like"/>
</dbReference>
<dbReference type="InterPro" id="IPR001119">
    <property type="entry name" value="SLH_dom"/>
</dbReference>
<dbReference type="Pfam" id="PF00395">
    <property type="entry name" value="SLH"/>
    <property type="match status" value="1"/>
</dbReference>
<name>A0AAE3GUN3_9CYAN</name>